<dbReference type="InterPro" id="IPR043129">
    <property type="entry name" value="ATPase_NBD"/>
</dbReference>
<dbReference type="Proteomes" id="UP000316330">
    <property type="component" value="Unassembled WGS sequence"/>
</dbReference>
<gene>
    <name evidence="2" type="ORF">FPZ45_06615</name>
</gene>
<dbReference type="CDD" id="cd23763">
    <property type="entry name" value="ASKHA_ATPase_ROK"/>
    <property type="match status" value="1"/>
</dbReference>
<evidence type="ECO:0000313" key="2">
    <source>
        <dbReference type="EMBL" id="TVY02111.1"/>
    </source>
</evidence>
<keyword evidence="3" id="KW-1185">Reference proteome</keyword>
<dbReference type="AlphaFoldDB" id="A0A559JQE9"/>
<evidence type="ECO:0000313" key="3">
    <source>
        <dbReference type="Proteomes" id="UP000316330"/>
    </source>
</evidence>
<name>A0A559JQE9_9BACL</name>
<dbReference type="RefSeq" id="WP_144699678.1">
    <property type="nucleotide sequence ID" value="NZ_VNJJ01000003.1"/>
</dbReference>
<dbReference type="SUPFAM" id="SSF53067">
    <property type="entry name" value="Actin-like ATPase domain"/>
    <property type="match status" value="1"/>
</dbReference>
<evidence type="ECO:0000256" key="1">
    <source>
        <dbReference type="ARBA" id="ARBA00006479"/>
    </source>
</evidence>
<dbReference type="Pfam" id="PF00480">
    <property type="entry name" value="ROK"/>
    <property type="match status" value="1"/>
</dbReference>
<organism evidence="2 3">
    <name type="scientific">Cohnella terricola</name>
    <dbReference type="NCBI Taxonomy" id="1289167"/>
    <lineage>
        <taxon>Bacteria</taxon>
        <taxon>Bacillati</taxon>
        <taxon>Bacillota</taxon>
        <taxon>Bacilli</taxon>
        <taxon>Bacillales</taxon>
        <taxon>Paenibacillaceae</taxon>
        <taxon>Cohnella</taxon>
    </lineage>
</organism>
<protein>
    <submittedName>
        <fullName evidence="2">ROK family protein</fullName>
    </submittedName>
</protein>
<comment type="caution">
    <text evidence="2">The sequence shown here is derived from an EMBL/GenBank/DDBJ whole genome shotgun (WGS) entry which is preliminary data.</text>
</comment>
<accession>A0A559JQE9</accession>
<dbReference type="PANTHER" id="PTHR18964">
    <property type="entry name" value="ROK (REPRESSOR, ORF, KINASE) FAMILY"/>
    <property type="match status" value="1"/>
</dbReference>
<dbReference type="EMBL" id="VNJJ01000003">
    <property type="protein sequence ID" value="TVY02111.1"/>
    <property type="molecule type" value="Genomic_DNA"/>
</dbReference>
<comment type="similarity">
    <text evidence="1">Belongs to the ROK (NagC/XylR) family.</text>
</comment>
<proteinExistence type="inferred from homology"/>
<dbReference type="InterPro" id="IPR000600">
    <property type="entry name" value="ROK"/>
</dbReference>
<sequence>MLGLAIYVDNNETYYSIFNCIGEVKEQGKNPGVIQQGVQQLADIVETIIERYPKLRSIAIGVPGVVNNGKIILIPTHLHFLNYDLKGEFETRFQVPVVVENDMNASVFGFASNFEIENDTLVYLNFGKIGPGSGIMINGEVVRGRTFFSGEIAFVPQYGNHSFQQSIQLEGRNLRMVLAGDHQINAVSRLIATFVAILNPRAVIFCDDEIDEALLTRIADKSSAYIPQEHLPKLMISNWRQDYLAGLQQLALKLMITDCI</sequence>
<dbReference type="PANTHER" id="PTHR18964:SF149">
    <property type="entry name" value="BIFUNCTIONAL UDP-N-ACETYLGLUCOSAMINE 2-EPIMERASE_N-ACETYLMANNOSAMINE KINASE"/>
    <property type="match status" value="1"/>
</dbReference>
<dbReference type="OrthoDB" id="6501901at2"/>
<dbReference type="Gene3D" id="3.30.420.40">
    <property type="match status" value="2"/>
</dbReference>
<reference evidence="2 3" key="1">
    <citation type="submission" date="2019-07" db="EMBL/GenBank/DDBJ databases">
        <authorList>
            <person name="Kim J."/>
        </authorList>
    </citation>
    <scope>NUCLEOTIDE SEQUENCE [LARGE SCALE GENOMIC DNA]</scope>
    <source>
        <strain evidence="2 3">G13</strain>
    </source>
</reference>